<sequence>MVGGHNNSSNSEYSGYVGGVSDNTYYTLSAETRAAISAGTAATTARSELRKASSSMYCCPTNQSWWPPYLPDDDQRVSLAEQSS</sequence>
<evidence type="ECO:0000313" key="6">
    <source>
        <dbReference type="EMBL" id="KAE9282056.1"/>
    </source>
</evidence>
<dbReference type="AlphaFoldDB" id="A0A6A3DSZ1"/>
<proteinExistence type="predicted"/>
<evidence type="ECO:0000313" key="13">
    <source>
        <dbReference type="Proteomes" id="UP000476176"/>
    </source>
</evidence>
<protein>
    <submittedName>
        <fullName evidence="1">Uncharacterized protein</fullName>
    </submittedName>
</protein>
<evidence type="ECO:0000313" key="9">
    <source>
        <dbReference type="Proteomes" id="UP000437068"/>
    </source>
</evidence>
<gene>
    <name evidence="6" type="ORF">PF001_g23495</name>
    <name evidence="5" type="ORF">PF002_g25192</name>
    <name evidence="4" type="ORF">PF004_g23130</name>
    <name evidence="3" type="ORF">PF006_g23561</name>
    <name evidence="7" type="ORF">PF008_g23623</name>
    <name evidence="1" type="ORF">PF009_g25072</name>
    <name evidence="2" type="ORF">PF011_g23008</name>
</gene>
<dbReference type="Proteomes" id="UP000486351">
    <property type="component" value="Unassembled WGS sequence"/>
</dbReference>
<evidence type="ECO:0000313" key="12">
    <source>
        <dbReference type="Proteomes" id="UP000460718"/>
    </source>
</evidence>
<evidence type="ECO:0000313" key="3">
    <source>
        <dbReference type="EMBL" id="KAE9097514.1"/>
    </source>
</evidence>
<evidence type="ECO:0000313" key="10">
    <source>
        <dbReference type="Proteomes" id="UP000440367"/>
    </source>
</evidence>
<dbReference type="EMBL" id="QXGA01002453">
    <property type="protein sequence ID" value="KAE9097514.1"/>
    <property type="molecule type" value="Genomic_DNA"/>
</dbReference>
<dbReference type="EMBL" id="QXFW01002391">
    <property type="protein sequence ID" value="KAE8979027.1"/>
    <property type="molecule type" value="Genomic_DNA"/>
</dbReference>
<dbReference type="Proteomes" id="UP000429523">
    <property type="component" value="Unassembled WGS sequence"/>
</dbReference>
<evidence type="ECO:0000313" key="14">
    <source>
        <dbReference type="Proteomes" id="UP000486351"/>
    </source>
</evidence>
<evidence type="ECO:0000313" key="5">
    <source>
        <dbReference type="EMBL" id="KAE9188888.1"/>
    </source>
</evidence>
<dbReference type="EMBL" id="QXGD01002421">
    <property type="protein sequence ID" value="KAE9188888.1"/>
    <property type="molecule type" value="Genomic_DNA"/>
</dbReference>
<dbReference type="Proteomes" id="UP000440732">
    <property type="component" value="Unassembled WGS sequence"/>
</dbReference>
<dbReference type="EMBL" id="QXGE01002420">
    <property type="protein sequence ID" value="KAE9282056.1"/>
    <property type="molecule type" value="Genomic_DNA"/>
</dbReference>
<evidence type="ECO:0000313" key="11">
    <source>
        <dbReference type="Proteomes" id="UP000440732"/>
    </source>
</evidence>
<accession>A0A6A3DSZ1</accession>
<dbReference type="EMBL" id="QXGF01002435">
    <property type="protein sequence ID" value="KAE8924699.1"/>
    <property type="molecule type" value="Genomic_DNA"/>
</dbReference>
<evidence type="ECO:0000313" key="7">
    <source>
        <dbReference type="EMBL" id="KAE9297931.1"/>
    </source>
</evidence>
<dbReference type="Proteomes" id="UP000460718">
    <property type="component" value="Unassembled WGS sequence"/>
</dbReference>
<dbReference type="Proteomes" id="UP000437068">
    <property type="component" value="Unassembled WGS sequence"/>
</dbReference>
<dbReference type="EMBL" id="QXFY01002410">
    <property type="protein sequence ID" value="KAE9297931.1"/>
    <property type="molecule type" value="Genomic_DNA"/>
</dbReference>
<reference evidence="8 9" key="1">
    <citation type="submission" date="2018-08" db="EMBL/GenBank/DDBJ databases">
        <title>Genomic investigation of the strawberry pathogen Phytophthora fragariae indicates pathogenicity is determined by transcriptional variation in three key races.</title>
        <authorList>
            <person name="Adams T.M."/>
            <person name="Armitage A.D."/>
            <person name="Sobczyk M.K."/>
            <person name="Bates H.J."/>
            <person name="Dunwell J.M."/>
            <person name="Nellist C.F."/>
            <person name="Harrison R.J."/>
        </authorList>
    </citation>
    <scope>NUCLEOTIDE SEQUENCE [LARGE SCALE GENOMIC DNA]</scope>
    <source>
        <strain evidence="6 9">A4</strain>
        <strain evidence="5 10">BC-1</strain>
        <strain evidence="4 13">BC-23</strain>
        <strain evidence="3 11">NOV-5</strain>
        <strain evidence="7 14">NOV-77</strain>
        <strain evidence="1 8">NOV-9</strain>
        <strain evidence="2 12">SCRP245</strain>
    </source>
</reference>
<dbReference type="Proteomes" id="UP000476176">
    <property type="component" value="Unassembled WGS sequence"/>
</dbReference>
<dbReference type="EMBL" id="QXGC01002428">
    <property type="protein sequence ID" value="KAE9186275.1"/>
    <property type="molecule type" value="Genomic_DNA"/>
</dbReference>
<evidence type="ECO:0000313" key="4">
    <source>
        <dbReference type="EMBL" id="KAE9186275.1"/>
    </source>
</evidence>
<dbReference type="Proteomes" id="UP000440367">
    <property type="component" value="Unassembled WGS sequence"/>
</dbReference>
<organism evidence="1 8">
    <name type="scientific">Phytophthora fragariae</name>
    <dbReference type="NCBI Taxonomy" id="53985"/>
    <lineage>
        <taxon>Eukaryota</taxon>
        <taxon>Sar</taxon>
        <taxon>Stramenopiles</taxon>
        <taxon>Oomycota</taxon>
        <taxon>Peronosporomycetes</taxon>
        <taxon>Peronosporales</taxon>
        <taxon>Peronosporaceae</taxon>
        <taxon>Phytophthora</taxon>
    </lineage>
</organism>
<evidence type="ECO:0000313" key="2">
    <source>
        <dbReference type="EMBL" id="KAE8979027.1"/>
    </source>
</evidence>
<name>A0A6A3DSZ1_9STRA</name>
<comment type="caution">
    <text evidence="1">The sequence shown here is derived from an EMBL/GenBank/DDBJ whole genome shotgun (WGS) entry which is preliminary data.</text>
</comment>
<evidence type="ECO:0000313" key="1">
    <source>
        <dbReference type="EMBL" id="KAE8924699.1"/>
    </source>
</evidence>
<evidence type="ECO:0000313" key="8">
    <source>
        <dbReference type="Proteomes" id="UP000429523"/>
    </source>
</evidence>